<evidence type="ECO:0000313" key="2">
    <source>
        <dbReference type="EMBL" id="RRT55313.1"/>
    </source>
</evidence>
<name>A0A426YUA2_ENSVE</name>
<comment type="caution">
    <text evidence="2">The sequence shown here is derived from an EMBL/GenBank/DDBJ whole genome shotgun (WGS) entry which is preliminary data.</text>
</comment>
<feature type="region of interest" description="Disordered" evidence="1">
    <location>
        <begin position="1"/>
        <end position="31"/>
    </location>
</feature>
<feature type="region of interest" description="Disordered" evidence="1">
    <location>
        <begin position="53"/>
        <end position="81"/>
    </location>
</feature>
<organism evidence="2 3">
    <name type="scientific">Ensete ventricosum</name>
    <name type="common">Abyssinian banana</name>
    <name type="synonym">Musa ensete</name>
    <dbReference type="NCBI Taxonomy" id="4639"/>
    <lineage>
        <taxon>Eukaryota</taxon>
        <taxon>Viridiplantae</taxon>
        <taxon>Streptophyta</taxon>
        <taxon>Embryophyta</taxon>
        <taxon>Tracheophyta</taxon>
        <taxon>Spermatophyta</taxon>
        <taxon>Magnoliopsida</taxon>
        <taxon>Liliopsida</taxon>
        <taxon>Zingiberales</taxon>
        <taxon>Musaceae</taxon>
        <taxon>Ensete</taxon>
    </lineage>
</organism>
<sequence>MVQPPIRAATHGQAAYRGSACPRPARKGSAPTEVLLAGIGSTRPQGRRLRAQRLQELPPEGSGTCCRGNDDNDDNDQLEGG</sequence>
<dbReference type="AlphaFoldDB" id="A0A426YUA2"/>
<evidence type="ECO:0000313" key="3">
    <source>
        <dbReference type="Proteomes" id="UP000287651"/>
    </source>
</evidence>
<dbReference type="Proteomes" id="UP000287651">
    <property type="component" value="Unassembled WGS sequence"/>
</dbReference>
<feature type="compositionally biased region" description="Acidic residues" evidence="1">
    <location>
        <begin position="71"/>
        <end position="81"/>
    </location>
</feature>
<evidence type="ECO:0000256" key="1">
    <source>
        <dbReference type="SAM" id="MobiDB-lite"/>
    </source>
</evidence>
<proteinExistence type="predicted"/>
<dbReference type="EMBL" id="AMZH03010146">
    <property type="protein sequence ID" value="RRT55313.1"/>
    <property type="molecule type" value="Genomic_DNA"/>
</dbReference>
<accession>A0A426YUA2</accession>
<reference evidence="2 3" key="1">
    <citation type="journal article" date="2014" name="Agronomy (Basel)">
        <title>A Draft Genome Sequence for Ensete ventricosum, the Drought-Tolerant Tree Against Hunger.</title>
        <authorList>
            <person name="Harrison J."/>
            <person name="Moore K.A."/>
            <person name="Paszkiewicz K."/>
            <person name="Jones T."/>
            <person name="Grant M."/>
            <person name="Ambacheew D."/>
            <person name="Muzemil S."/>
            <person name="Studholme D.J."/>
        </authorList>
    </citation>
    <scope>NUCLEOTIDE SEQUENCE [LARGE SCALE GENOMIC DNA]</scope>
</reference>
<gene>
    <name evidence="2" type="ORF">B296_00010563</name>
</gene>
<protein>
    <submittedName>
        <fullName evidence="2">Uncharacterized protein</fullName>
    </submittedName>
</protein>